<dbReference type="EMBL" id="ARYL01000045">
    <property type="protein sequence ID" value="KDA00882.1"/>
    <property type="molecule type" value="Genomic_DNA"/>
</dbReference>
<feature type="region of interest" description="Disordered" evidence="1">
    <location>
        <begin position="29"/>
        <end position="70"/>
    </location>
</feature>
<dbReference type="STRING" id="1280953.HOC_18429"/>
<organism evidence="2 3">
    <name type="scientific">Hyphomonas oceanitis SCH89</name>
    <dbReference type="NCBI Taxonomy" id="1280953"/>
    <lineage>
        <taxon>Bacteria</taxon>
        <taxon>Pseudomonadati</taxon>
        <taxon>Pseudomonadota</taxon>
        <taxon>Alphaproteobacteria</taxon>
        <taxon>Hyphomonadales</taxon>
        <taxon>Hyphomonadaceae</taxon>
        <taxon>Hyphomonas</taxon>
    </lineage>
</organism>
<feature type="compositionally biased region" description="Basic and acidic residues" evidence="1">
    <location>
        <begin position="56"/>
        <end position="70"/>
    </location>
</feature>
<proteinExistence type="predicted"/>
<reference evidence="2 3" key="1">
    <citation type="journal article" date="2014" name="Antonie Van Leeuwenhoek">
        <title>Hyphomonas beringensis sp. nov. and Hyphomonas chukchiensis sp. nov., isolated from surface seawater of the Bering Sea and Chukchi Sea.</title>
        <authorList>
            <person name="Li C."/>
            <person name="Lai Q."/>
            <person name="Li G."/>
            <person name="Dong C."/>
            <person name="Wang J."/>
            <person name="Liao Y."/>
            <person name="Shao Z."/>
        </authorList>
    </citation>
    <scope>NUCLEOTIDE SEQUENCE [LARGE SCALE GENOMIC DNA]</scope>
    <source>
        <strain evidence="2 3">SCH89</strain>
    </source>
</reference>
<evidence type="ECO:0000256" key="1">
    <source>
        <dbReference type="SAM" id="MobiDB-lite"/>
    </source>
</evidence>
<dbReference type="AlphaFoldDB" id="A0A059G228"/>
<sequence length="70" mass="7351">MTGPFPPSAYTTRGGVGTVAAAERAKWLMEEDEPSEPETQDEEVTASAKDEDDSGEAPHSEAAEDGRIAA</sequence>
<protein>
    <submittedName>
        <fullName evidence="2">Uncharacterized protein</fullName>
    </submittedName>
</protein>
<dbReference type="RefSeq" id="WP_035541271.1">
    <property type="nucleotide sequence ID" value="NZ_ARYL01000045.1"/>
</dbReference>
<accession>A0A059G228</accession>
<evidence type="ECO:0000313" key="3">
    <source>
        <dbReference type="Proteomes" id="UP000024942"/>
    </source>
</evidence>
<keyword evidence="3" id="KW-1185">Reference proteome</keyword>
<dbReference type="PATRIC" id="fig|1280953.3.peg.3688"/>
<dbReference type="Proteomes" id="UP000024942">
    <property type="component" value="Unassembled WGS sequence"/>
</dbReference>
<evidence type="ECO:0000313" key="2">
    <source>
        <dbReference type="EMBL" id="KDA00882.1"/>
    </source>
</evidence>
<name>A0A059G228_9PROT</name>
<comment type="caution">
    <text evidence="2">The sequence shown here is derived from an EMBL/GenBank/DDBJ whole genome shotgun (WGS) entry which is preliminary data.</text>
</comment>
<feature type="compositionally biased region" description="Acidic residues" evidence="1">
    <location>
        <begin position="30"/>
        <end position="55"/>
    </location>
</feature>
<gene>
    <name evidence="2" type="ORF">HOC_18429</name>
</gene>